<dbReference type="GO" id="GO:0046872">
    <property type="term" value="F:metal ion binding"/>
    <property type="evidence" value="ECO:0007669"/>
    <property type="project" value="UniProtKB-KW"/>
</dbReference>
<dbReference type="AlphaFoldDB" id="A0A0B5AIV9"/>
<dbReference type="SUPFAM" id="SSF52833">
    <property type="entry name" value="Thioredoxin-like"/>
    <property type="match status" value="1"/>
</dbReference>
<evidence type="ECO:0000313" key="6">
    <source>
        <dbReference type="Proteomes" id="UP000031449"/>
    </source>
</evidence>
<dbReference type="InterPro" id="IPR003782">
    <property type="entry name" value="SCO1/SenC"/>
</dbReference>
<protein>
    <recommendedName>
        <fullName evidence="7">Thioredoxin domain-containing protein</fullName>
    </recommendedName>
</protein>
<accession>A0A0B5AIV9</accession>
<dbReference type="Proteomes" id="UP000031449">
    <property type="component" value="Chromosome"/>
</dbReference>
<dbReference type="STRING" id="1508404.JMA_09830"/>
<evidence type="ECO:0000256" key="1">
    <source>
        <dbReference type="ARBA" id="ARBA00010996"/>
    </source>
</evidence>
<proteinExistence type="inferred from homology"/>
<organism evidence="5 6">
    <name type="scientific">Jeotgalibacillus malaysiensis</name>
    <dbReference type="NCBI Taxonomy" id="1508404"/>
    <lineage>
        <taxon>Bacteria</taxon>
        <taxon>Bacillati</taxon>
        <taxon>Bacillota</taxon>
        <taxon>Bacilli</taxon>
        <taxon>Bacillales</taxon>
        <taxon>Caryophanaceae</taxon>
        <taxon>Jeotgalibacillus</taxon>
    </lineage>
</organism>
<evidence type="ECO:0000256" key="3">
    <source>
        <dbReference type="PIRSR" id="PIRSR603782-2"/>
    </source>
</evidence>
<evidence type="ECO:0000313" key="5">
    <source>
        <dbReference type="EMBL" id="AJD90300.1"/>
    </source>
</evidence>
<keyword evidence="6" id="KW-1185">Reference proteome</keyword>
<gene>
    <name evidence="5" type="ORF">JMA_09830</name>
</gene>
<reference evidence="5 6" key="1">
    <citation type="submission" date="2014-08" db="EMBL/GenBank/DDBJ databases">
        <title>Complete genome of a marine bacteria Jeotgalibacillus malaysiensis.</title>
        <authorList>
            <person name="Yaakop A.S."/>
            <person name="Chan K.-G."/>
            <person name="Goh K.M."/>
        </authorList>
    </citation>
    <scope>NUCLEOTIDE SEQUENCE [LARGE SCALE GENOMIC DNA]</scope>
    <source>
        <strain evidence="5 6">D5</strain>
    </source>
</reference>
<dbReference type="CDD" id="cd02968">
    <property type="entry name" value="SCO"/>
    <property type="match status" value="1"/>
</dbReference>
<evidence type="ECO:0008006" key="7">
    <source>
        <dbReference type="Google" id="ProtNLM"/>
    </source>
</evidence>
<feature type="binding site" evidence="2">
    <location>
        <position position="65"/>
    </location>
    <ligand>
        <name>Cu cation</name>
        <dbReference type="ChEBI" id="CHEBI:23378"/>
    </ligand>
</feature>
<dbReference type="Gene3D" id="3.40.30.10">
    <property type="entry name" value="Glutaredoxin"/>
    <property type="match status" value="1"/>
</dbReference>
<dbReference type="BioCyc" id="JESP1508404:G14D9-10215-MONOMER"/>
<keyword evidence="3" id="KW-1015">Disulfide bond</keyword>
<evidence type="ECO:0000256" key="2">
    <source>
        <dbReference type="PIRSR" id="PIRSR603782-1"/>
    </source>
</evidence>
<feature type="binding site" evidence="2">
    <location>
        <position position="69"/>
    </location>
    <ligand>
        <name>Cu cation</name>
        <dbReference type="ChEBI" id="CHEBI:23378"/>
    </ligand>
</feature>
<dbReference type="Pfam" id="PF02630">
    <property type="entry name" value="SCO1-SenC"/>
    <property type="match status" value="1"/>
</dbReference>
<dbReference type="PANTHER" id="PTHR12151:SF25">
    <property type="entry name" value="LINALOOL DEHYDRATASE_ISOMERASE DOMAIN-CONTAINING PROTEIN"/>
    <property type="match status" value="1"/>
</dbReference>
<keyword evidence="2" id="KW-0479">Metal-binding</keyword>
<dbReference type="EMBL" id="CP009416">
    <property type="protein sequence ID" value="AJD90300.1"/>
    <property type="molecule type" value="Genomic_DNA"/>
</dbReference>
<dbReference type="HOGENOM" id="CLU_050131_2_1_9"/>
<dbReference type="PROSITE" id="PS51257">
    <property type="entry name" value="PROKAR_LIPOPROTEIN"/>
    <property type="match status" value="1"/>
</dbReference>
<feature type="binding site" evidence="2">
    <location>
        <position position="155"/>
    </location>
    <ligand>
        <name>Cu cation</name>
        <dbReference type="ChEBI" id="CHEBI:23378"/>
    </ligand>
</feature>
<dbReference type="OrthoDB" id="9811998at2"/>
<dbReference type="KEGG" id="jeo:JMA_09830"/>
<feature type="signal peptide" evidence="4">
    <location>
        <begin position="1"/>
        <end position="23"/>
    </location>
</feature>
<keyword evidence="4" id="KW-0732">Signal</keyword>
<dbReference type="InterPro" id="IPR036249">
    <property type="entry name" value="Thioredoxin-like_sf"/>
</dbReference>
<evidence type="ECO:0000256" key="4">
    <source>
        <dbReference type="SAM" id="SignalP"/>
    </source>
</evidence>
<feature type="disulfide bond" description="Redox-active" evidence="3">
    <location>
        <begin position="65"/>
        <end position="69"/>
    </location>
</feature>
<name>A0A0B5AIV9_9BACL</name>
<sequence>MKKWITACFALLILQGCSSGVNLDEHFSLNGEVTDLQAVNQSEEPFHTDEMEDEIWLAAFIFTNCDTVCMPMTYNMSELQDQLDEQDLDYQFVSFSIDPERDTPDVLQSYGEQFEVNFDNWDFVSGYEQEDVELFANRGFLSPAAQLEGSDQFVHSTSLYLMAGDRILEQYEMSVDVPYEEIVEAVELLQDYY</sequence>
<keyword evidence="2" id="KW-0186">Copper</keyword>
<comment type="similarity">
    <text evidence="1">Belongs to the SCO1/2 family.</text>
</comment>
<dbReference type="PANTHER" id="PTHR12151">
    <property type="entry name" value="ELECTRON TRANSPORT PROTIN SCO1/SENC FAMILY MEMBER"/>
    <property type="match status" value="1"/>
</dbReference>
<feature type="chain" id="PRO_5038971670" description="Thioredoxin domain-containing protein" evidence="4">
    <location>
        <begin position="24"/>
        <end position="193"/>
    </location>
</feature>